<proteinExistence type="predicted"/>
<keyword evidence="2" id="KW-1185">Reference proteome</keyword>
<gene>
    <name evidence="1" type="ORF">PM2_074</name>
</gene>
<dbReference type="RefSeq" id="YP_009211495.1">
    <property type="nucleotide sequence ID" value="NC_028940.1"/>
</dbReference>
<sequence>MSNLNWEEAQQKMREGHRVKNAYFSSEEWFEMDHQNRIVDECGLRMAGWYRNEDWQNKGWAVCN</sequence>
<dbReference type="OrthoDB" id="25272at10239"/>
<dbReference type="KEGG" id="vg:26637967"/>
<reference evidence="1 2" key="1">
    <citation type="journal article" date="2015" name="Plant Pathol. J.">
        <title>Isolation and Genomic Characterization of the T4-Like Bacteriophage PM2 Infecting Pectobacterium carotovorum subsp. carotovorum.</title>
        <authorList>
            <person name="Lim J.A."/>
            <person name="Lee D.H."/>
            <person name="Heu S."/>
        </authorList>
    </citation>
    <scope>NUCLEOTIDE SEQUENCE [LARGE SCALE GENOMIC DNA]</scope>
</reference>
<evidence type="ECO:0000313" key="1">
    <source>
        <dbReference type="EMBL" id="AHY25036.1"/>
    </source>
</evidence>
<protein>
    <submittedName>
        <fullName evidence="1">Uncharacterized protein</fullName>
    </submittedName>
</protein>
<dbReference type="Proteomes" id="UP000030739">
    <property type="component" value="Segment"/>
</dbReference>
<name>A0A0A0Q0C8_9CAUD</name>
<accession>A0A0A0Q0C8</accession>
<evidence type="ECO:0000313" key="2">
    <source>
        <dbReference type="Proteomes" id="UP000030739"/>
    </source>
</evidence>
<dbReference type="EMBL" id="KF835987">
    <property type="protein sequence ID" value="AHY25036.1"/>
    <property type="molecule type" value="Genomic_DNA"/>
</dbReference>
<dbReference type="GeneID" id="26637967"/>
<organism evidence="1 2">
    <name type="scientific">Pectobacterium bacteriophage PM2</name>
    <dbReference type="NCBI Taxonomy" id="1429794"/>
    <lineage>
        <taxon>Viruses</taxon>
        <taxon>Duplodnaviria</taxon>
        <taxon>Heunggongvirae</taxon>
        <taxon>Uroviricota</taxon>
        <taxon>Caudoviricetes</taxon>
        <taxon>Pantevenvirales</taxon>
        <taxon>Straboviridae</taxon>
        <taxon>Tevenvirinae</taxon>
        <taxon>Mosugukvirus</taxon>
        <taxon>Mosugukvirus pm2</taxon>
    </lineage>
</organism>